<dbReference type="Pfam" id="PF17131">
    <property type="entry name" value="LolA_like"/>
    <property type="match status" value="1"/>
</dbReference>
<keyword evidence="3" id="KW-1185">Reference proteome</keyword>
<dbReference type="AlphaFoldDB" id="A0A8A7KC62"/>
<evidence type="ECO:0000259" key="1">
    <source>
        <dbReference type="Pfam" id="PF17131"/>
    </source>
</evidence>
<reference evidence="2" key="1">
    <citation type="submission" date="2019-12" db="EMBL/GenBank/DDBJ databases">
        <authorList>
            <person name="zhang j."/>
            <person name="sun C.M."/>
        </authorList>
    </citation>
    <scope>NUCLEOTIDE SEQUENCE</scope>
    <source>
        <strain evidence="2">NS-1</strain>
    </source>
</reference>
<dbReference type="CDD" id="cd16329">
    <property type="entry name" value="LolA_like"/>
    <property type="match status" value="1"/>
</dbReference>
<name>A0A8A7KC62_9FIRM</name>
<dbReference type="InterPro" id="IPR029046">
    <property type="entry name" value="LolA/LolB/LppX"/>
</dbReference>
<dbReference type="InterPro" id="IPR033399">
    <property type="entry name" value="TP_0789-like"/>
</dbReference>
<gene>
    <name evidence="2" type="ORF">GM661_13095</name>
</gene>
<proteinExistence type="predicted"/>
<keyword evidence="2" id="KW-0449">Lipoprotein</keyword>
<dbReference type="EMBL" id="CP046640">
    <property type="protein sequence ID" value="QTL98830.1"/>
    <property type="molecule type" value="Genomic_DNA"/>
</dbReference>
<dbReference type="Gene3D" id="2.50.20.10">
    <property type="entry name" value="Lipoprotein localisation LolA/LolB/LppX"/>
    <property type="match status" value="1"/>
</dbReference>
<organism evidence="2 3">
    <name type="scientific">Iocasia fonsfrigidae</name>
    <dbReference type="NCBI Taxonomy" id="2682810"/>
    <lineage>
        <taxon>Bacteria</taxon>
        <taxon>Bacillati</taxon>
        <taxon>Bacillota</taxon>
        <taxon>Clostridia</taxon>
        <taxon>Halanaerobiales</taxon>
        <taxon>Halanaerobiaceae</taxon>
        <taxon>Iocasia</taxon>
    </lineage>
</organism>
<dbReference type="SUPFAM" id="SSF89392">
    <property type="entry name" value="Prokaryotic lipoproteins and lipoprotein localization factors"/>
    <property type="match status" value="1"/>
</dbReference>
<evidence type="ECO:0000313" key="3">
    <source>
        <dbReference type="Proteomes" id="UP000665020"/>
    </source>
</evidence>
<dbReference type="KEGG" id="ifn:GM661_13095"/>
<evidence type="ECO:0000313" key="2">
    <source>
        <dbReference type="EMBL" id="QTL98830.1"/>
    </source>
</evidence>
<accession>A0A8A7KC62</accession>
<feature type="domain" description="Uncharacterized protein TP-0789" evidence="1">
    <location>
        <begin position="72"/>
        <end position="256"/>
    </location>
</feature>
<dbReference type="Proteomes" id="UP000665020">
    <property type="component" value="Chromosome"/>
</dbReference>
<sequence length="257" mass="29789">MMKKIISLLILIVMIFSMTLLVSAEMTGDEILNKMEEVRDIQTNQMELKLELYDPSGSKRVRTLTNISEDYGQKKTLSRFLSPADVAGTGFLSIDKPEIDDEDMYLYLPALGSVRKISGSQKNGSFVGTDFSYNDLSLVSAENYNDDYQAVVLEDNEKEYILRLSPTDEDIDYDYGKLWVNKEMWYPVKAEFYDTRGKLNKILTSHDIQKIQGYWTPQKMVMEDVQEGTRTILYLESVLYNEEVNSKIFSPRYLKRY</sequence>
<protein>
    <submittedName>
        <fullName evidence="2">Outer membrane lipoprotein-sorting protein</fullName>
    </submittedName>
</protein>